<accession>A0A9N9H0X5</accession>
<comment type="caution">
    <text evidence="2">The sequence shown here is derived from an EMBL/GenBank/DDBJ whole genome shotgun (WGS) entry which is preliminary data.</text>
</comment>
<name>A0A9N9H0X5_9GLOM</name>
<dbReference type="OrthoDB" id="2433122at2759"/>
<evidence type="ECO:0000256" key="1">
    <source>
        <dbReference type="SAM" id="MobiDB-lite"/>
    </source>
</evidence>
<organism evidence="2 3">
    <name type="scientific">Paraglomus brasilianum</name>
    <dbReference type="NCBI Taxonomy" id="144538"/>
    <lineage>
        <taxon>Eukaryota</taxon>
        <taxon>Fungi</taxon>
        <taxon>Fungi incertae sedis</taxon>
        <taxon>Mucoromycota</taxon>
        <taxon>Glomeromycotina</taxon>
        <taxon>Glomeromycetes</taxon>
        <taxon>Paraglomerales</taxon>
        <taxon>Paraglomeraceae</taxon>
        <taxon>Paraglomus</taxon>
    </lineage>
</organism>
<proteinExistence type="predicted"/>
<dbReference type="EMBL" id="CAJVPI010002251">
    <property type="protein sequence ID" value="CAG8639279.1"/>
    <property type="molecule type" value="Genomic_DNA"/>
</dbReference>
<gene>
    <name evidence="2" type="ORF">PBRASI_LOCUS9682</name>
</gene>
<reference evidence="2" key="1">
    <citation type="submission" date="2021-06" db="EMBL/GenBank/DDBJ databases">
        <authorList>
            <person name="Kallberg Y."/>
            <person name="Tangrot J."/>
            <person name="Rosling A."/>
        </authorList>
    </citation>
    <scope>NUCLEOTIDE SEQUENCE</scope>
    <source>
        <strain evidence="2">BR232B</strain>
    </source>
</reference>
<feature type="region of interest" description="Disordered" evidence="1">
    <location>
        <begin position="235"/>
        <end position="306"/>
    </location>
</feature>
<sequence length="567" mass="65374">GTSDEAVSSLSILLDDIIAKFTSRVLLTCKARALTCQTNNVYFREKTWELKHFSRRPLFRFLTQPDVISAINSITADNIFDYYQQEMPNSKLSQVYQVIIQDLEEVLESNFFKEDTTRVLKNIRDTWVGLRVAYFWRMRTAVAHMTLIGGKLGDCGRSSLEVWGLRLLGPKPLLPNRFELIRTWKKQRIRFYKNEEAINKQKTGREVQFQTCVSKYQGGIAKVTNTEVDKWAEELGEPSVRRSPRPMKRINYAEDNSDEEREMRRVNSTAHSQSTESPQPRTPPQAFRDLTPLKTTPNKRPRNKEEIQRYSEDISVICAFDKSVSELSLEIGEELAIELSSIRDINPAVWSHALEKYVDTSLKETGKKFKTAIQVEVPNEPFRLYCEKVLLDFYNLVDRTFLNLNFDWIESHASSAKITKSTTNSGIVKVDSKATRYSDGQEVWHMEVAGGPCKTTDVHTLGDTKKTMRMDVLNLIGILRNHFDCDIKLATKIKVFCTQVIELATALIPFSFHGRNQYKALLRMMAIFHDEITKQEELMGEIERSVLRPKGTTVRHVLKIPDELFEH</sequence>
<feature type="compositionally biased region" description="Polar residues" evidence="1">
    <location>
        <begin position="266"/>
        <end position="279"/>
    </location>
</feature>
<keyword evidence="3" id="KW-1185">Reference proteome</keyword>
<dbReference type="Proteomes" id="UP000789739">
    <property type="component" value="Unassembled WGS sequence"/>
</dbReference>
<feature type="non-terminal residue" evidence="2">
    <location>
        <position position="567"/>
    </location>
</feature>
<evidence type="ECO:0000313" key="3">
    <source>
        <dbReference type="Proteomes" id="UP000789739"/>
    </source>
</evidence>
<protein>
    <submittedName>
        <fullName evidence="2">4647_t:CDS:1</fullName>
    </submittedName>
</protein>
<dbReference type="AlphaFoldDB" id="A0A9N9H0X5"/>
<evidence type="ECO:0000313" key="2">
    <source>
        <dbReference type="EMBL" id="CAG8639279.1"/>
    </source>
</evidence>